<sequence length="411" mass="44074">MIFSYSNTWNFLHKGMQFPGPAGATSGQIRFIFNSPSSVIVNYGDGSLITYPTGTANRVQLDAGTNSDITASFPKYTYTQGDASTIRQIKIKLPEPEKLISISIDSNMLTMQQSLPVRFAQLTNLGTLALVNLQLTGIDENYLKLNNITFLSLRNAFQQGTRYYGSIPTDMLTGKKYTTLGYASQLGGKSFSQSNLDQIAPNLGSTLVTLALDGNNFTDVNGTDGALPENFSDLKVLTTLNLNSNSFTAPPAVINSITSLISLTISINPLATWGNLGALINLNTLSLASCPLLQPVVPGYFASLTKLKNLHFAGSFGNTTNAEAFISSFYSFVTTNTALTGANTLPFRGMTIVIGNNASDNVSASGHIITGTYQAPTGYVQGSNNGTPGSALEMIYVLETQYGHKWTYRTA</sequence>
<dbReference type="Gene3D" id="3.80.10.10">
    <property type="entry name" value="Ribonuclease Inhibitor"/>
    <property type="match status" value="1"/>
</dbReference>
<dbReference type="SUPFAM" id="SSF52058">
    <property type="entry name" value="L domain-like"/>
    <property type="match status" value="1"/>
</dbReference>
<name>A0A173MPM5_9BACT</name>
<dbReference type="InterPro" id="IPR050216">
    <property type="entry name" value="LRR_domain-containing"/>
</dbReference>
<organism evidence="3 4">
    <name type="scientific">Filimonas lacunae</name>
    <dbReference type="NCBI Taxonomy" id="477680"/>
    <lineage>
        <taxon>Bacteria</taxon>
        <taxon>Pseudomonadati</taxon>
        <taxon>Bacteroidota</taxon>
        <taxon>Chitinophagia</taxon>
        <taxon>Chitinophagales</taxon>
        <taxon>Chitinophagaceae</taxon>
        <taxon>Filimonas</taxon>
    </lineage>
</organism>
<dbReference type="STRING" id="477680.SAMN05421788_101845"/>
<dbReference type="PANTHER" id="PTHR48051:SF1">
    <property type="entry name" value="RAS SUPPRESSOR PROTEIN 1"/>
    <property type="match status" value="1"/>
</dbReference>
<dbReference type="AlphaFoldDB" id="A0A173MPM5"/>
<protein>
    <recommendedName>
        <fullName evidence="5">Leucine rich repeat-containing protein</fullName>
    </recommendedName>
</protein>
<evidence type="ECO:0000256" key="2">
    <source>
        <dbReference type="ARBA" id="ARBA00022737"/>
    </source>
</evidence>
<evidence type="ECO:0000313" key="3">
    <source>
        <dbReference type="EMBL" id="SIS72617.1"/>
    </source>
</evidence>
<dbReference type="RefSeq" id="WP_076375953.1">
    <property type="nucleotide sequence ID" value="NZ_AP017422.1"/>
</dbReference>
<dbReference type="OrthoDB" id="1237350at2"/>
<evidence type="ECO:0000256" key="1">
    <source>
        <dbReference type="ARBA" id="ARBA00022614"/>
    </source>
</evidence>
<evidence type="ECO:0000313" key="4">
    <source>
        <dbReference type="Proteomes" id="UP000186917"/>
    </source>
</evidence>
<reference evidence="4" key="1">
    <citation type="submission" date="2017-01" db="EMBL/GenBank/DDBJ databases">
        <authorList>
            <person name="Varghese N."/>
            <person name="Submissions S."/>
        </authorList>
    </citation>
    <scope>NUCLEOTIDE SEQUENCE [LARGE SCALE GENOMIC DNA]</scope>
    <source>
        <strain evidence="4">DSM 21054</strain>
    </source>
</reference>
<keyword evidence="1" id="KW-0433">Leucine-rich repeat</keyword>
<dbReference type="PANTHER" id="PTHR48051">
    <property type="match status" value="1"/>
</dbReference>
<proteinExistence type="predicted"/>
<dbReference type="InterPro" id="IPR032675">
    <property type="entry name" value="LRR_dom_sf"/>
</dbReference>
<dbReference type="KEGG" id="fln:FLA_5457"/>
<keyword evidence="4" id="KW-1185">Reference proteome</keyword>
<accession>A0A173MPM5</accession>
<dbReference type="GO" id="GO:0005737">
    <property type="term" value="C:cytoplasm"/>
    <property type="evidence" value="ECO:0007669"/>
    <property type="project" value="TreeGrafter"/>
</dbReference>
<keyword evidence="2" id="KW-0677">Repeat</keyword>
<gene>
    <name evidence="3" type="ORF">SAMN05421788_101845</name>
</gene>
<dbReference type="Proteomes" id="UP000186917">
    <property type="component" value="Unassembled WGS sequence"/>
</dbReference>
<dbReference type="EMBL" id="FTOR01000001">
    <property type="protein sequence ID" value="SIS72617.1"/>
    <property type="molecule type" value="Genomic_DNA"/>
</dbReference>
<evidence type="ECO:0008006" key="5">
    <source>
        <dbReference type="Google" id="ProtNLM"/>
    </source>
</evidence>